<dbReference type="Gene3D" id="1.10.600.10">
    <property type="entry name" value="Farnesyl Diphosphate Synthase"/>
    <property type="match status" value="1"/>
</dbReference>
<dbReference type="InterPro" id="IPR001906">
    <property type="entry name" value="Terpene_synth_N"/>
</dbReference>
<comment type="cofactor">
    <cofactor evidence="1">
        <name>Mg(2+)</name>
        <dbReference type="ChEBI" id="CHEBI:18420"/>
    </cofactor>
</comment>
<keyword evidence="3" id="KW-0479">Metal-binding</keyword>
<dbReference type="SFLD" id="SFLDG01019">
    <property type="entry name" value="Terpene_Cyclase_Like_1_C_Termi"/>
    <property type="match status" value="1"/>
</dbReference>
<keyword evidence="5" id="KW-0456">Lyase</keyword>
<evidence type="ECO:0000256" key="5">
    <source>
        <dbReference type="ARBA" id="ARBA00023239"/>
    </source>
</evidence>
<dbReference type="GO" id="GO:0000287">
    <property type="term" value="F:magnesium ion binding"/>
    <property type="evidence" value="ECO:0007669"/>
    <property type="project" value="InterPro"/>
</dbReference>
<dbReference type="SUPFAM" id="SSF48576">
    <property type="entry name" value="Terpenoid synthases"/>
    <property type="match status" value="1"/>
</dbReference>
<dbReference type="Pfam" id="PF03936">
    <property type="entry name" value="Terpene_synth_C"/>
    <property type="match status" value="1"/>
</dbReference>
<keyword evidence="4" id="KW-0460">Magnesium</keyword>
<dbReference type="EC" id="4.2.3.23" evidence="6"/>
<proteinExistence type="evidence at transcript level"/>
<dbReference type="PANTHER" id="PTHR31225:SF120">
    <property type="entry name" value="GERMACRENE-A SYNTHASE"/>
    <property type="match status" value="1"/>
</dbReference>
<dbReference type="InterPro" id="IPR034741">
    <property type="entry name" value="Terpene_cyclase-like_1_C"/>
</dbReference>
<protein>
    <recommendedName>
        <fullName evidence="6">germacrene-A synthase</fullName>
        <ecNumber evidence="6">4.2.3.23</ecNumber>
    </recommendedName>
</protein>
<evidence type="ECO:0000259" key="8">
    <source>
        <dbReference type="Pfam" id="PF03936"/>
    </source>
</evidence>
<dbReference type="InterPro" id="IPR005630">
    <property type="entry name" value="Terpene_synthase_metal-bd"/>
</dbReference>
<evidence type="ECO:0000256" key="2">
    <source>
        <dbReference type="ARBA" id="ARBA00004721"/>
    </source>
</evidence>
<dbReference type="SFLD" id="SFLDS00005">
    <property type="entry name" value="Isoprenoid_Synthase_Type_I"/>
    <property type="match status" value="1"/>
</dbReference>
<dbReference type="InterPro" id="IPR036965">
    <property type="entry name" value="Terpene_synth_N_sf"/>
</dbReference>
<dbReference type="EMBL" id="LC307166">
    <property type="protein sequence ID" value="BBE38102.1"/>
    <property type="molecule type" value="mRNA"/>
</dbReference>
<dbReference type="FunFam" id="1.50.10.130:FF:000001">
    <property type="entry name" value="Isoprene synthase, chloroplastic"/>
    <property type="match status" value="1"/>
</dbReference>
<feature type="domain" description="Terpene synthase metal-binding" evidence="8">
    <location>
        <begin position="257"/>
        <end position="496"/>
    </location>
</feature>
<evidence type="ECO:0000256" key="6">
    <source>
        <dbReference type="ARBA" id="ARBA00038973"/>
    </source>
</evidence>
<evidence type="ECO:0000313" key="9">
    <source>
        <dbReference type="EMBL" id="BBE38102.1"/>
    </source>
</evidence>
<dbReference type="InterPro" id="IPR008930">
    <property type="entry name" value="Terpenoid_cyclase/PrenylTrfase"/>
</dbReference>
<dbReference type="AlphaFoldDB" id="A0A2Z6G173"/>
<dbReference type="GO" id="GO:0034005">
    <property type="term" value="F:germacrene-A synthase activity"/>
    <property type="evidence" value="ECO:0007669"/>
    <property type="project" value="UniProtKB-EC"/>
</dbReference>
<dbReference type="InterPro" id="IPR044814">
    <property type="entry name" value="Terpene_cyclase_plant_C1"/>
</dbReference>
<feature type="domain" description="Terpene synthase N-terminal" evidence="7">
    <location>
        <begin position="23"/>
        <end position="200"/>
    </location>
</feature>
<reference evidence="9" key="1">
    <citation type="journal article" date="2018" name="Biosci. Biotechnol. Biochem.">
        <title>Purification and structural analysis of volatile sesquiterpenes produced by Escherichia coli carrying unidentified terpene synthase genes from edible plants of the family Araliaceae.</title>
        <authorList>
            <person name="Shindo K."/>
            <person name="Hattan J."/>
            <person name="Kato M."/>
            <person name="Sato M."/>
            <person name="Ito T."/>
            <person name="Shibuya Y."/>
            <person name="Watanabe A."/>
            <person name="Sugiyama M."/>
            <person name="Nakamura Y."/>
            <person name="Misawa N."/>
        </authorList>
    </citation>
    <scope>NUCLEOTIDE SEQUENCE</scope>
    <source>
        <tissue evidence="9">Leaf bud</tissue>
    </source>
</reference>
<sequence length="555" mass="64354">MALTVTSNDNTTFRPLGHFPPSIWGDRFIHFSLDQSALEAYAEAIEGLKNEVRGLLTDTTIDSTKKLNMIYSIHHLGLSYHFEEEIDGQLEKLFGDLNKSHYEEVDLYTTSIHFQTFRHHGYKMSSDVFNKFKDNNTGKFKEIIVEDVKGMLSFYEATQLRVKGEEILDEALEFSQAHLKKTLQENNLSTNLAKQVHQALKRPFHRGMPILEARLYLSTYEQDSSMNETILKLAKFHFNYLQLLYKEELRIISKWWKDLGFPSKLTYIKDRVPETYFWSIGLYYEPRYSLARIILTKYVLLLVVIDDTYDAYGTIEELRLFTDAVNRWDVGAVDELPQYMRFLYGVLLNLFDEFEEKLAKEGRSYALQPSKQATQELVRGYHVEAEWFSIGYVAPFDEYMKVALVTSAYDAVSVFGFAVMDEIANEEAFAWHKSRPLVLRSSEIIARLQDDIATRQGEQERGQVIGGIDYYMKAYGVSEEETILEYKKRIENAWKDINAECLKPTAISMKLLIPFLNLARVIDVIYKYDDGFAQAEKILKDDVTLLFLTPVPIEG</sequence>
<evidence type="ECO:0000256" key="1">
    <source>
        <dbReference type="ARBA" id="ARBA00001946"/>
    </source>
</evidence>
<dbReference type="InterPro" id="IPR050148">
    <property type="entry name" value="Terpene_synthase-like"/>
</dbReference>
<dbReference type="FunFam" id="1.10.600.10:FF:000007">
    <property type="entry name" value="Isoprene synthase, chloroplastic"/>
    <property type="match status" value="1"/>
</dbReference>
<name>A0A2Z6G173_ARACO</name>
<dbReference type="PANTHER" id="PTHR31225">
    <property type="entry name" value="OS04G0344100 PROTEIN-RELATED"/>
    <property type="match status" value="1"/>
</dbReference>
<dbReference type="SUPFAM" id="SSF48239">
    <property type="entry name" value="Terpenoid cyclases/Protein prenyltransferases"/>
    <property type="match status" value="1"/>
</dbReference>
<accession>A0A2Z6G173</accession>
<evidence type="ECO:0000256" key="4">
    <source>
        <dbReference type="ARBA" id="ARBA00022842"/>
    </source>
</evidence>
<evidence type="ECO:0000259" key="7">
    <source>
        <dbReference type="Pfam" id="PF01397"/>
    </source>
</evidence>
<comment type="pathway">
    <text evidence="2">Secondary metabolite biosynthesis; terpenoid biosynthesis.</text>
</comment>
<dbReference type="InterPro" id="IPR008949">
    <property type="entry name" value="Isoprenoid_synthase_dom_sf"/>
</dbReference>
<dbReference type="CDD" id="cd00684">
    <property type="entry name" value="Terpene_cyclase_plant_C1"/>
    <property type="match status" value="1"/>
</dbReference>
<dbReference type="Pfam" id="PF01397">
    <property type="entry name" value="Terpene_synth"/>
    <property type="match status" value="1"/>
</dbReference>
<evidence type="ECO:0000256" key="3">
    <source>
        <dbReference type="ARBA" id="ARBA00022723"/>
    </source>
</evidence>
<dbReference type="GO" id="GO:0016102">
    <property type="term" value="P:diterpenoid biosynthetic process"/>
    <property type="evidence" value="ECO:0007669"/>
    <property type="project" value="InterPro"/>
</dbReference>
<dbReference type="Gene3D" id="1.50.10.130">
    <property type="entry name" value="Terpene synthase, N-terminal domain"/>
    <property type="match status" value="1"/>
</dbReference>
<organism evidence="9">
    <name type="scientific">Aralia cordata</name>
    <name type="common">Udo</name>
    <name type="synonym">Cordate spikenard</name>
    <dbReference type="NCBI Taxonomy" id="29746"/>
    <lineage>
        <taxon>Eukaryota</taxon>
        <taxon>Viridiplantae</taxon>
        <taxon>Streptophyta</taxon>
        <taxon>Embryophyta</taxon>
        <taxon>Tracheophyta</taxon>
        <taxon>Spermatophyta</taxon>
        <taxon>Magnoliopsida</taxon>
        <taxon>eudicotyledons</taxon>
        <taxon>Gunneridae</taxon>
        <taxon>Pentapetalae</taxon>
        <taxon>asterids</taxon>
        <taxon>campanulids</taxon>
        <taxon>Apiales</taxon>
        <taxon>Araliaceae</taxon>
        <taxon>Aralia</taxon>
    </lineage>
</organism>